<dbReference type="SUPFAM" id="SSF48403">
    <property type="entry name" value="Ankyrin repeat"/>
    <property type="match status" value="1"/>
</dbReference>
<proteinExistence type="predicted"/>
<dbReference type="Proteomes" id="UP000624404">
    <property type="component" value="Unassembled WGS sequence"/>
</dbReference>
<protein>
    <submittedName>
        <fullName evidence="1">7147d7d6-64a7-4c41-a492-8ba1142a58f6</fullName>
    </submittedName>
</protein>
<evidence type="ECO:0000313" key="2">
    <source>
        <dbReference type="Proteomes" id="UP000624404"/>
    </source>
</evidence>
<comment type="caution">
    <text evidence="1">The sequence shown here is derived from an EMBL/GenBank/DDBJ whole genome shotgun (WGS) entry which is preliminary data.</text>
</comment>
<dbReference type="Gene3D" id="1.25.40.20">
    <property type="entry name" value="Ankyrin repeat-containing domain"/>
    <property type="match status" value="1"/>
</dbReference>
<gene>
    <name evidence="1" type="ORF">SCLTRI_LOCUS10598</name>
</gene>
<evidence type="ECO:0000313" key="1">
    <source>
        <dbReference type="EMBL" id="CAD6457497.1"/>
    </source>
</evidence>
<dbReference type="OrthoDB" id="1577640at2759"/>
<dbReference type="EMBL" id="CAJHIA010000042">
    <property type="protein sequence ID" value="CAD6457497.1"/>
    <property type="molecule type" value="Genomic_DNA"/>
</dbReference>
<sequence>MAQDRLKLLGDKLKPFEQEKWTLPTSVIETIEKCEAGLRGLDKELQKHGRNTISNRIAYPFIKDSLTLANAMLDSLQNNLTLALHNFSVDTYEHVIELSQTTSQYKTETMQKLDCLTTMVAANNDNTQGACIKPEPFQNKNLSLNPKRKPRNKVSRPSIILDACPCRRAEYTSEWDIIFHTGYPILSYLFWQQVSDHRRDSPWYKSGHRTVVVEAKFLPYNELLRYSVAIALSVTRGAGSFSISPHLNMSYVVPHYAPSFEIFCGHEPNYKSSSWTCSGKINWMPAKVLPEPVLNLQLTKLRLMFHQRKAGANDITVGGLTLFAGLRNFFYQSRLPEKLDISEFYDTAETLCDLGSRIDLTNLHLYDDNGFGSAQRKIEHFIYKTKQADGIELLLKAEADVNKLDRHMRPPISYAVRAKCMPSIRMLLANDSMLGECESPVFTMRIEPYEDMDILKIVSAGVVNRRQRLYELAMSACQEMQIDIPSYLENSKILDAFAWKVTRLLLDHGVSVQPALLPCLVMASWSIYHAEYLSREAAEYLYQAGFKNINEYDDYAYTPCMRCI</sequence>
<keyword evidence="2" id="KW-1185">Reference proteome</keyword>
<dbReference type="InterPro" id="IPR036770">
    <property type="entry name" value="Ankyrin_rpt-contain_sf"/>
</dbReference>
<organism evidence="1 2">
    <name type="scientific">Sclerotinia trifoliorum</name>
    <dbReference type="NCBI Taxonomy" id="28548"/>
    <lineage>
        <taxon>Eukaryota</taxon>
        <taxon>Fungi</taxon>
        <taxon>Dikarya</taxon>
        <taxon>Ascomycota</taxon>
        <taxon>Pezizomycotina</taxon>
        <taxon>Leotiomycetes</taxon>
        <taxon>Helotiales</taxon>
        <taxon>Sclerotiniaceae</taxon>
        <taxon>Sclerotinia</taxon>
    </lineage>
</organism>
<accession>A0A8H2W7L0</accession>
<reference evidence="1" key="1">
    <citation type="submission" date="2020-10" db="EMBL/GenBank/DDBJ databases">
        <authorList>
            <person name="Kusch S."/>
        </authorList>
    </citation>
    <scope>NUCLEOTIDE SEQUENCE</scope>
    <source>
        <strain evidence="1">SwB9</strain>
    </source>
</reference>
<name>A0A8H2W7L0_9HELO</name>
<dbReference type="AlphaFoldDB" id="A0A8H2W7L0"/>